<dbReference type="AlphaFoldDB" id="A0AAV5BY81"/>
<feature type="coiled-coil region" evidence="1">
    <location>
        <begin position="131"/>
        <end position="172"/>
    </location>
</feature>
<gene>
    <name evidence="3" type="primary">ga06832</name>
    <name evidence="3" type="ORF">PR202_ga06832</name>
</gene>
<proteinExistence type="predicted"/>
<accession>A0AAV5BY81</accession>
<organism evidence="3 4">
    <name type="scientific">Eleusine coracana subsp. coracana</name>
    <dbReference type="NCBI Taxonomy" id="191504"/>
    <lineage>
        <taxon>Eukaryota</taxon>
        <taxon>Viridiplantae</taxon>
        <taxon>Streptophyta</taxon>
        <taxon>Embryophyta</taxon>
        <taxon>Tracheophyta</taxon>
        <taxon>Spermatophyta</taxon>
        <taxon>Magnoliopsida</taxon>
        <taxon>Liliopsida</taxon>
        <taxon>Poales</taxon>
        <taxon>Poaceae</taxon>
        <taxon>PACMAD clade</taxon>
        <taxon>Chloridoideae</taxon>
        <taxon>Cynodonteae</taxon>
        <taxon>Eleusininae</taxon>
        <taxon>Eleusine</taxon>
    </lineage>
</organism>
<keyword evidence="1" id="KW-0175">Coiled coil</keyword>
<dbReference type="Proteomes" id="UP001054889">
    <property type="component" value="Unassembled WGS sequence"/>
</dbReference>
<reference evidence="3" key="2">
    <citation type="submission" date="2021-12" db="EMBL/GenBank/DDBJ databases">
        <title>Resequencing data analysis of finger millet.</title>
        <authorList>
            <person name="Hatakeyama M."/>
            <person name="Aluri S."/>
            <person name="Balachadran M.T."/>
            <person name="Sivarajan S.R."/>
            <person name="Poveda L."/>
            <person name="Shimizu-Inatsugi R."/>
            <person name="Schlapbach R."/>
            <person name="Sreeman S.M."/>
            <person name="Shimizu K.K."/>
        </authorList>
    </citation>
    <scope>NUCLEOTIDE SEQUENCE</scope>
</reference>
<sequence>MAAIVASRKRSASPFLDEAFPAPPHLAKRVRRFTPCAAVVAPPPLQQQQPSTSSREAAASRISRAAATDNNGAGMDECAAVLVEQMAAANDLADAKSIASWILALFKDAVAAAAMREENAALKVLSATESAAALKEENDSLKAHAAQSSAEIAELREEIAATKAQAAALERDKSAGYSV</sequence>
<keyword evidence="4" id="KW-1185">Reference proteome</keyword>
<evidence type="ECO:0000313" key="4">
    <source>
        <dbReference type="Proteomes" id="UP001054889"/>
    </source>
</evidence>
<evidence type="ECO:0000256" key="1">
    <source>
        <dbReference type="SAM" id="Coils"/>
    </source>
</evidence>
<reference evidence="3" key="1">
    <citation type="journal article" date="2018" name="DNA Res.">
        <title>Multiple hybrid de novo genome assembly of finger millet, an orphan allotetraploid crop.</title>
        <authorList>
            <person name="Hatakeyama M."/>
            <person name="Aluri S."/>
            <person name="Balachadran M.T."/>
            <person name="Sivarajan S.R."/>
            <person name="Patrignani A."/>
            <person name="Gruter S."/>
            <person name="Poveda L."/>
            <person name="Shimizu-Inatsugi R."/>
            <person name="Baeten J."/>
            <person name="Francoijs K.J."/>
            <person name="Nataraja K.N."/>
            <person name="Reddy Y.A.N."/>
            <person name="Phadnis S."/>
            <person name="Ravikumar R.L."/>
            <person name="Schlapbach R."/>
            <person name="Sreeman S.M."/>
            <person name="Shimizu K.K."/>
        </authorList>
    </citation>
    <scope>NUCLEOTIDE SEQUENCE</scope>
</reference>
<name>A0AAV5BY81_ELECO</name>
<feature type="region of interest" description="Disordered" evidence="2">
    <location>
        <begin position="41"/>
        <end position="62"/>
    </location>
</feature>
<comment type="caution">
    <text evidence="3">The sequence shown here is derived from an EMBL/GenBank/DDBJ whole genome shotgun (WGS) entry which is preliminary data.</text>
</comment>
<evidence type="ECO:0000313" key="3">
    <source>
        <dbReference type="EMBL" id="GJM90543.1"/>
    </source>
</evidence>
<protein>
    <submittedName>
        <fullName evidence="3">Uncharacterized protein</fullName>
    </submittedName>
</protein>
<feature type="compositionally biased region" description="Low complexity" evidence="2">
    <location>
        <begin position="46"/>
        <end position="62"/>
    </location>
</feature>
<dbReference type="EMBL" id="BQKI01000003">
    <property type="protein sequence ID" value="GJM90543.1"/>
    <property type="molecule type" value="Genomic_DNA"/>
</dbReference>
<evidence type="ECO:0000256" key="2">
    <source>
        <dbReference type="SAM" id="MobiDB-lite"/>
    </source>
</evidence>